<keyword evidence="1" id="KW-0732">Signal</keyword>
<dbReference type="AlphaFoldDB" id="A0AAJ6YTQ7"/>
<evidence type="ECO:0000313" key="2">
    <source>
        <dbReference type="Proteomes" id="UP000695007"/>
    </source>
</evidence>
<feature type="signal peptide" evidence="1">
    <location>
        <begin position="1"/>
        <end position="19"/>
    </location>
</feature>
<dbReference type="Gene3D" id="3.15.10.30">
    <property type="entry name" value="Haemolymph juvenile hormone binding protein"/>
    <property type="match status" value="1"/>
</dbReference>
<sequence>MKIVVFLFLSAVVCELTYAAYLDDFRVTDLAIRSISDKFKKALENLKEIIKSGNATIGIPILDPFYLAHKEINAVNNIFTGTIAVANFNFDGLSTYIVRNADFKIAKWNITVDFLWPNVKGKTAYDVQGHALDKILVYGSGDL</sequence>
<dbReference type="Pfam" id="PF06585">
    <property type="entry name" value="JHBP"/>
    <property type="match status" value="1"/>
</dbReference>
<protein>
    <submittedName>
        <fullName evidence="3">Uncharacterized protein LOC105367242</fullName>
    </submittedName>
</protein>
<evidence type="ECO:0000256" key="1">
    <source>
        <dbReference type="SAM" id="SignalP"/>
    </source>
</evidence>
<gene>
    <name evidence="3" type="primary">LOC105367242</name>
</gene>
<dbReference type="PANTHER" id="PTHR20993">
    <property type="entry name" value="GH07914P"/>
    <property type="match status" value="1"/>
</dbReference>
<dbReference type="InterPro" id="IPR010562">
    <property type="entry name" value="Haemolymph_juvenile_hormone-bd"/>
</dbReference>
<reference evidence="3" key="1">
    <citation type="submission" date="2025-08" db="UniProtKB">
        <authorList>
            <consortium name="RefSeq"/>
        </authorList>
    </citation>
    <scope>IDENTIFICATION</scope>
</reference>
<dbReference type="InterPro" id="IPR038606">
    <property type="entry name" value="To_sf"/>
</dbReference>
<organism evidence="2 3">
    <name type="scientific">Ceratosolen solmsi marchali</name>
    <dbReference type="NCBI Taxonomy" id="326594"/>
    <lineage>
        <taxon>Eukaryota</taxon>
        <taxon>Metazoa</taxon>
        <taxon>Ecdysozoa</taxon>
        <taxon>Arthropoda</taxon>
        <taxon>Hexapoda</taxon>
        <taxon>Insecta</taxon>
        <taxon>Pterygota</taxon>
        <taxon>Neoptera</taxon>
        <taxon>Endopterygota</taxon>
        <taxon>Hymenoptera</taxon>
        <taxon>Apocrita</taxon>
        <taxon>Proctotrupomorpha</taxon>
        <taxon>Chalcidoidea</taxon>
        <taxon>Agaonidae</taxon>
        <taxon>Agaoninae</taxon>
        <taxon>Ceratosolen</taxon>
    </lineage>
</organism>
<dbReference type="PANTHER" id="PTHR20993:SF0">
    <property type="entry name" value="GH07914P"/>
    <property type="match status" value="1"/>
</dbReference>
<evidence type="ECO:0000313" key="3">
    <source>
        <dbReference type="RefSeq" id="XP_011504185.1"/>
    </source>
</evidence>
<dbReference type="KEGG" id="csol:105367242"/>
<dbReference type="GeneID" id="105367242"/>
<accession>A0AAJ6YTQ7</accession>
<proteinExistence type="predicted"/>
<dbReference type="Proteomes" id="UP000695007">
    <property type="component" value="Unplaced"/>
</dbReference>
<keyword evidence="2" id="KW-1185">Reference proteome</keyword>
<dbReference type="RefSeq" id="XP_011504185.1">
    <property type="nucleotide sequence ID" value="XM_011505883.1"/>
</dbReference>
<name>A0AAJ6YTQ7_9HYME</name>
<feature type="chain" id="PRO_5042532341" evidence="1">
    <location>
        <begin position="20"/>
        <end position="143"/>
    </location>
</feature>